<comment type="caution">
    <text evidence="2">The sequence shown here is derived from an EMBL/GenBank/DDBJ whole genome shotgun (WGS) entry which is preliminary data.</text>
</comment>
<organism evidence="2 3">
    <name type="scientific">Candidatus Manganitrophus noduliformans</name>
    <dbReference type="NCBI Taxonomy" id="2606439"/>
    <lineage>
        <taxon>Bacteria</taxon>
        <taxon>Pseudomonadati</taxon>
        <taxon>Nitrospirota</taxon>
        <taxon>Nitrospiria</taxon>
        <taxon>Candidatus Troglogloeales</taxon>
        <taxon>Candidatus Manganitrophaceae</taxon>
        <taxon>Candidatus Manganitrophus</taxon>
    </lineage>
</organism>
<dbReference type="AlphaFoldDB" id="A0A7X6DRZ2"/>
<evidence type="ECO:0000313" key="3">
    <source>
        <dbReference type="Proteomes" id="UP000534783"/>
    </source>
</evidence>
<evidence type="ECO:0000313" key="2">
    <source>
        <dbReference type="EMBL" id="NKE72079.1"/>
    </source>
</evidence>
<dbReference type="Pfam" id="PF00561">
    <property type="entry name" value="Abhydrolase_1"/>
    <property type="match status" value="1"/>
</dbReference>
<dbReference type="Gene3D" id="3.40.50.1820">
    <property type="entry name" value="alpha/beta hydrolase"/>
    <property type="match status" value="1"/>
</dbReference>
<feature type="domain" description="AB hydrolase-1" evidence="1">
    <location>
        <begin position="38"/>
        <end position="139"/>
    </location>
</feature>
<dbReference type="PRINTS" id="PR00111">
    <property type="entry name" value="ABHYDROLASE"/>
</dbReference>
<evidence type="ECO:0000259" key="1">
    <source>
        <dbReference type="Pfam" id="PF00561"/>
    </source>
</evidence>
<reference evidence="2 3" key="1">
    <citation type="journal article" date="2020" name="Nature">
        <title>Bacterial chemolithoautotrophy via manganese oxidation.</title>
        <authorList>
            <person name="Yu H."/>
            <person name="Leadbetter J.R."/>
        </authorList>
    </citation>
    <scope>NUCLEOTIDE SEQUENCE [LARGE SCALE GENOMIC DNA]</scope>
    <source>
        <strain evidence="2 3">Mn-1</strain>
    </source>
</reference>
<dbReference type="InterPro" id="IPR029058">
    <property type="entry name" value="AB_hydrolase_fold"/>
</dbReference>
<dbReference type="GO" id="GO:0016787">
    <property type="term" value="F:hydrolase activity"/>
    <property type="evidence" value="ECO:0007669"/>
    <property type="project" value="UniProtKB-KW"/>
</dbReference>
<sequence length="275" mass="30780">MVSIGNSFIRAFEVIAHERRVVVHGASIRYLEAGQGAPILLLPSAAGRAAEYREVLPLLSKSFHVYALDYPGFGQSDSLPSIEGTEDLARFMIDWMDAVGLQRCHLVGFSLGGWMGLLLALSHPERFQTLILIAASGGRLPGVPIVSPSGMNFKEILDRFYHRPEIREKLARHKPTPAEREEILRSSRALARLVERKKVVPELHNRLHEIRMPTLIISADHDRAIPAIYQERLHSGILGSKRSVFRETGHAVPAERPMELAGEIEKFIAEISEKY</sequence>
<keyword evidence="3" id="KW-1185">Reference proteome</keyword>
<dbReference type="InterPro" id="IPR000073">
    <property type="entry name" value="AB_hydrolase_1"/>
</dbReference>
<dbReference type="InterPro" id="IPR050266">
    <property type="entry name" value="AB_hydrolase_sf"/>
</dbReference>
<gene>
    <name evidence="2" type="ORF">MNODULE_15120</name>
</gene>
<dbReference type="EMBL" id="VTOW01000003">
    <property type="protein sequence ID" value="NKE72079.1"/>
    <property type="molecule type" value="Genomic_DNA"/>
</dbReference>
<accession>A0A7X6DRZ2</accession>
<dbReference type="PANTHER" id="PTHR43798">
    <property type="entry name" value="MONOACYLGLYCEROL LIPASE"/>
    <property type="match status" value="1"/>
</dbReference>
<dbReference type="Proteomes" id="UP000534783">
    <property type="component" value="Unassembled WGS sequence"/>
</dbReference>
<name>A0A7X6DRZ2_9BACT</name>
<protein>
    <submittedName>
        <fullName evidence="2">Alpha/beta hydrolase</fullName>
    </submittedName>
</protein>
<dbReference type="SUPFAM" id="SSF53474">
    <property type="entry name" value="alpha/beta-Hydrolases"/>
    <property type="match status" value="1"/>
</dbReference>
<proteinExistence type="predicted"/>
<keyword evidence="2" id="KW-0378">Hydrolase</keyword>